<dbReference type="AlphaFoldDB" id="A0A170NKN5"/>
<dbReference type="Proteomes" id="UP000077407">
    <property type="component" value="Unassembled WGS sequence"/>
</dbReference>
<dbReference type="Gene3D" id="3.90.1690.10">
    <property type="entry name" value="phage-related protein like domain"/>
    <property type="match status" value="1"/>
</dbReference>
<proteinExistence type="predicted"/>
<evidence type="ECO:0000313" key="1">
    <source>
        <dbReference type="EMBL" id="OAA91253.1"/>
    </source>
</evidence>
<name>A0A170NKN5_9CLOT</name>
<dbReference type="RefSeq" id="WP_063554409.1">
    <property type="nucleotide sequence ID" value="NZ_LITT01000007.1"/>
</dbReference>
<gene>
    <name evidence="1" type="ORF">WY13_00818</name>
</gene>
<reference evidence="1 2" key="1">
    <citation type="journal article" date="2015" name="Biotechnol. Bioeng.">
        <title>Genome sequence and phenotypic characterization of Caulobacter segnis.</title>
        <authorList>
            <person name="Patel S."/>
            <person name="Fletcher B."/>
            <person name="Scott D.C."/>
            <person name="Ely B."/>
        </authorList>
    </citation>
    <scope>NUCLEOTIDE SEQUENCE [LARGE SCALE GENOMIC DNA]</scope>
    <source>
        <strain evidence="1 2">ERI-2</strain>
    </source>
</reference>
<dbReference type="OrthoDB" id="47969at2"/>
<accession>A0A170NKN5</accession>
<dbReference type="PATRIC" id="fig|1538.10.peg.1318"/>
<evidence type="ECO:0000313" key="2">
    <source>
        <dbReference type="Proteomes" id="UP000077407"/>
    </source>
</evidence>
<protein>
    <submittedName>
        <fullName evidence="1">Phage major capsid protein E</fullName>
    </submittedName>
</protein>
<dbReference type="Pfam" id="PF03864">
    <property type="entry name" value="Phage_cap_E"/>
    <property type="match status" value="1"/>
</dbReference>
<dbReference type="InterPro" id="IPR005564">
    <property type="entry name" value="Major_capsid_GpE"/>
</dbReference>
<comment type="caution">
    <text evidence="1">The sequence shown here is derived from an EMBL/GenBank/DDBJ whole genome shotgun (WGS) entry which is preliminary data.</text>
</comment>
<organism evidence="1 2">
    <name type="scientific">Clostridium ljungdahlii</name>
    <dbReference type="NCBI Taxonomy" id="1538"/>
    <lineage>
        <taxon>Bacteria</taxon>
        <taxon>Bacillati</taxon>
        <taxon>Bacillota</taxon>
        <taxon>Clostridia</taxon>
        <taxon>Eubacteriales</taxon>
        <taxon>Clostridiaceae</taxon>
        <taxon>Clostridium</taxon>
    </lineage>
</organism>
<dbReference type="InterPro" id="IPR053738">
    <property type="entry name" value="Lambda_capsid_assembly"/>
</dbReference>
<sequence>MTLEEFINSQEIALYIQNLPPQTTIDKTLFPVTKQLGTEIELAKGSKKKPVALRMSTFDVAVKARALSATLDIKKKDMPFFKESVLIKEKDRQMLMLAMQSNNQNLVEQLTSQVYNNYQNLVDGAEVQMIRMRAQLLQNGEINITTSDGDIVVDYNIPSNHKEVLTGTATWDNPAADIVGDLIRWSKVLTDDGYGKPTRILFTDKVLGYIKGNTAIKNELMARNLGAVIVTDTDIINYLNTKLNLSVGLLNGTFIEEDGTTKSYYDDIKVTLIPDGSLGNTVYGTTPEEADKIYGTGKLDTSIVNTGVAITTKVQEDPVTVETKVSQLGIPSFDRADECFFATVV</sequence>
<dbReference type="EMBL" id="LITT01000007">
    <property type="protein sequence ID" value="OAA91253.1"/>
    <property type="molecule type" value="Genomic_DNA"/>
</dbReference>